<keyword evidence="5" id="KW-0175">Coiled coil</keyword>
<evidence type="ECO:0000256" key="6">
    <source>
        <dbReference type="SAM" id="MobiDB-lite"/>
    </source>
</evidence>
<dbReference type="InterPro" id="IPR027444">
    <property type="entry name" value="H-NS_C_dom"/>
</dbReference>
<dbReference type="PANTHER" id="PTHR38097">
    <property type="match status" value="1"/>
</dbReference>
<evidence type="ECO:0000259" key="7">
    <source>
        <dbReference type="SMART" id="SM00528"/>
    </source>
</evidence>
<evidence type="ECO:0000256" key="5">
    <source>
        <dbReference type="SAM" id="Coils"/>
    </source>
</evidence>
<feature type="region of interest" description="Disordered" evidence="6">
    <location>
        <begin position="50"/>
        <end position="86"/>
    </location>
</feature>
<dbReference type="RefSeq" id="WP_059543160.1">
    <property type="nucleotide sequence ID" value="NZ_LOUS01000051.1"/>
</dbReference>
<evidence type="ECO:0000256" key="2">
    <source>
        <dbReference type="ARBA" id="ARBA00010610"/>
    </source>
</evidence>
<evidence type="ECO:0000256" key="4">
    <source>
        <dbReference type="ARBA" id="ARBA00023125"/>
    </source>
</evidence>
<feature type="coiled-coil region" evidence="5">
    <location>
        <begin position="4"/>
        <end position="36"/>
    </location>
</feature>
<dbReference type="EMBL" id="LPJV01000018">
    <property type="protein sequence ID" value="KWF56217.1"/>
    <property type="molecule type" value="Genomic_DNA"/>
</dbReference>
<evidence type="ECO:0000313" key="8">
    <source>
        <dbReference type="EMBL" id="KWF56217.1"/>
    </source>
</evidence>
<name>A0AAW3PJD2_9BURK</name>
<dbReference type="Pfam" id="PF00816">
    <property type="entry name" value="Histone_HNS"/>
    <property type="match status" value="1"/>
</dbReference>
<organism evidence="8 9">
    <name type="scientific">Burkholderia diffusa</name>
    <dbReference type="NCBI Taxonomy" id="488732"/>
    <lineage>
        <taxon>Bacteria</taxon>
        <taxon>Pseudomonadati</taxon>
        <taxon>Pseudomonadota</taxon>
        <taxon>Betaproteobacteria</taxon>
        <taxon>Burkholderiales</taxon>
        <taxon>Burkholderiaceae</taxon>
        <taxon>Burkholderia</taxon>
        <taxon>Burkholderia cepacia complex</taxon>
    </lineage>
</organism>
<feature type="domain" description="DNA-binding protein H-NS-like C-terminal" evidence="7">
    <location>
        <begin position="58"/>
        <end position="97"/>
    </location>
</feature>
<keyword evidence="3" id="KW-0963">Cytoplasm</keyword>
<dbReference type="PANTHER" id="PTHR38097:SF2">
    <property type="entry name" value="DNA-BINDING PROTEIN STPA"/>
    <property type="match status" value="1"/>
</dbReference>
<proteinExistence type="inferred from homology"/>
<accession>A0AAW3PJD2</accession>
<dbReference type="GO" id="GO:0009295">
    <property type="term" value="C:nucleoid"/>
    <property type="evidence" value="ECO:0007669"/>
    <property type="project" value="UniProtKB-SubCell"/>
</dbReference>
<comment type="subcellular location">
    <subcellularLocation>
        <location evidence="1">Cytoplasm</location>
        <location evidence="1">Nucleoid</location>
    </subcellularLocation>
</comment>
<keyword evidence="4" id="KW-0238">DNA-binding</keyword>
<reference evidence="8 9" key="1">
    <citation type="submission" date="2015-11" db="EMBL/GenBank/DDBJ databases">
        <title>Expanding the genomic diversity of Burkholderia species for the development of highly accurate diagnostics.</title>
        <authorList>
            <person name="Sahl J."/>
            <person name="Keim P."/>
            <person name="Wagner D."/>
        </authorList>
    </citation>
    <scope>NUCLEOTIDE SEQUENCE [LARGE SCALE GENOMIC DNA]</scope>
    <source>
        <strain evidence="8 9">MSMB378WGS</strain>
    </source>
</reference>
<dbReference type="SMART" id="SM00528">
    <property type="entry name" value="HNS"/>
    <property type="match status" value="1"/>
</dbReference>
<comment type="similarity">
    <text evidence="2">Belongs to the histone-like protein H-NS family.</text>
</comment>
<gene>
    <name evidence="8" type="ORF">WL88_11825</name>
</gene>
<dbReference type="GO" id="GO:0003677">
    <property type="term" value="F:DNA binding"/>
    <property type="evidence" value="ECO:0007669"/>
    <property type="project" value="UniProtKB-KW"/>
</dbReference>
<evidence type="ECO:0000256" key="1">
    <source>
        <dbReference type="ARBA" id="ARBA00004453"/>
    </source>
</evidence>
<feature type="compositionally biased region" description="Low complexity" evidence="6">
    <location>
        <begin position="55"/>
        <end position="65"/>
    </location>
</feature>
<dbReference type="Proteomes" id="UP000063236">
    <property type="component" value="Unassembled WGS sequence"/>
</dbReference>
<protein>
    <submittedName>
        <fullName evidence="8">H-NS histone</fullName>
    </submittedName>
</protein>
<comment type="caution">
    <text evidence="8">The sequence shown here is derived from an EMBL/GenBank/DDBJ whole genome shotgun (WGS) entry which is preliminary data.</text>
</comment>
<evidence type="ECO:0000256" key="3">
    <source>
        <dbReference type="ARBA" id="ARBA00022490"/>
    </source>
</evidence>
<dbReference type="SUPFAM" id="SSF81273">
    <property type="entry name" value="H-NS histone-like proteins"/>
    <property type="match status" value="1"/>
</dbReference>
<sequence length="102" mass="11589">MSGYRELKAQADELMKRVEEARLAELEAVIQEIRTRVAEYGLTASQIFGRHGRAAKTTSRKSASAPRYRDPKTGATWSGRGREPGWIKGGRRERFLIERNPD</sequence>
<evidence type="ECO:0000313" key="9">
    <source>
        <dbReference type="Proteomes" id="UP000063236"/>
    </source>
</evidence>
<dbReference type="Gene3D" id="4.10.430.30">
    <property type="match status" value="1"/>
</dbReference>
<dbReference type="AlphaFoldDB" id="A0AAW3PJD2"/>